<gene>
    <name evidence="3" type="ordered locus">Cpin_3193</name>
</gene>
<dbReference type="InterPro" id="IPR041685">
    <property type="entry name" value="AAA_GajA/Old/RecF-like"/>
</dbReference>
<dbReference type="SUPFAM" id="SSF52540">
    <property type="entry name" value="P-loop containing nucleoside triphosphate hydrolases"/>
    <property type="match status" value="1"/>
</dbReference>
<organism evidence="3 4">
    <name type="scientific">Chitinophaga pinensis (strain ATCC 43595 / DSM 2588 / LMG 13176 / NBRC 15968 / NCIMB 11800 / UQM 2034)</name>
    <dbReference type="NCBI Taxonomy" id="485918"/>
    <lineage>
        <taxon>Bacteria</taxon>
        <taxon>Pseudomonadati</taxon>
        <taxon>Bacteroidota</taxon>
        <taxon>Chitinophagia</taxon>
        <taxon>Chitinophagales</taxon>
        <taxon>Chitinophagaceae</taxon>
        <taxon>Chitinophaga</taxon>
    </lineage>
</organism>
<protein>
    <submittedName>
        <fullName evidence="3">Plasmid-related protein</fullName>
    </submittedName>
</protein>
<dbReference type="InterPro" id="IPR051396">
    <property type="entry name" value="Bact_Antivir_Def_Nuclease"/>
</dbReference>
<dbReference type="Pfam" id="PF13175">
    <property type="entry name" value="AAA_15"/>
    <property type="match status" value="1"/>
</dbReference>
<dbReference type="Pfam" id="PF20469">
    <property type="entry name" value="OLD-like_TOPRIM"/>
    <property type="match status" value="1"/>
</dbReference>
<name>A0A979G4G5_CHIPD</name>
<dbReference type="Gene3D" id="3.40.50.300">
    <property type="entry name" value="P-loop containing nucleotide triphosphate hydrolases"/>
    <property type="match status" value="1"/>
</dbReference>
<dbReference type="Proteomes" id="UP000002215">
    <property type="component" value="Chromosome"/>
</dbReference>
<dbReference type="EMBL" id="CP001699">
    <property type="protein sequence ID" value="ACU60660.1"/>
    <property type="molecule type" value="Genomic_DNA"/>
</dbReference>
<evidence type="ECO:0000259" key="1">
    <source>
        <dbReference type="Pfam" id="PF13175"/>
    </source>
</evidence>
<reference evidence="3 4" key="2">
    <citation type="journal article" date="2010" name="Stand. Genomic Sci.">
        <title>Complete genome sequence of Chitinophaga pinensis type strain (UQM 2034).</title>
        <authorList>
            <person name="Glavina Del Rio T."/>
            <person name="Abt B."/>
            <person name="Spring S."/>
            <person name="Lapidus A."/>
            <person name="Nolan M."/>
            <person name="Tice H."/>
            <person name="Copeland A."/>
            <person name="Cheng J.F."/>
            <person name="Chen F."/>
            <person name="Bruce D."/>
            <person name="Goodwin L."/>
            <person name="Pitluck S."/>
            <person name="Ivanova N."/>
            <person name="Mavromatis K."/>
            <person name="Mikhailova N."/>
            <person name="Pati A."/>
            <person name="Chen A."/>
            <person name="Palaniappan K."/>
            <person name="Land M."/>
            <person name="Hauser L."/>
            <person name="Chang Y.J."/>
            <person name="Jeffries C.D."/>
            <person name="Chain P."/>
            <person name="Saunders E."/>
            <person name="Detter J.C."/>
            <person name="Brettin T."/>
            <person name="Rohde M."/>
            <person name="Goker M."/>
            <person name="Bristow J."/>
            <person name="Eisen J.A."/>
            <person name="Markowitz V."/>
            <person name="Hugenholtz P."/>
            <person name="Kyrpides N.C."/>
            <person name="Klenk H.P."/>
            <person name="Lucas S."/>
        </authorList>
    </citation>
    <scope>NUCLEOTIDE SEQUENCE [LARGE SCALE GENOMIC DNA]</scope>
    <source>
        <strain evidence="4">ATCC 43595 / DSM 2588 / LMG 13176 / NBRC 15968 / NCIMB 11800 / UQM 2034</strain>
    </source>
</reference>
<dbReference type="AlphaFoldDB" id="A0A979G4G5"/>
<proteinExistence type="predicted"/>
<dbReference type="CDD" id="cd01026">
    <property type="entry name" value="TOPRIM_OLD"/>
    <property type="match status" value="1"/>
</dbReference>
<dbReference type="InterPro" id="IPR027417">
    <property type="entry name" value="P-loop_NTPase"/>
</dbReference>
<evidence type="ECO:0000313" key="4">
    <source>
        <dbReference type="Proteomes" id="UP000002215"/>
    </source>
</evidence>
<sequence>MKISTLTIKGFKSFGPQETRITLRKNLAAFIGLNSAGKTSALEALKRLFGSSLAEREIYREDFHIGKDENSDEITERELSIEVRIDFTEEEQEAVPHFFSNMVVDDMDMDLYIRIRLEATWKKSDMTPQGEIEIKNYFIKVPEGSTEQPDSKQPFPNHFRSLIQILYVPAIRRPAEQLKYASGTILYRVLRKINWKDDFKEEFDAKIEEINEAFKGLPEFATVQTSITGFWQQFHKDERYRDTQIGFSGSDFETVLKRLEVSFNPTGTHKSFGIDELGEGYRSMFYLTLVCSLLDVEEKMADTEDEESIGVNRPLLTILAIEEPENHIAPQLLGRVIKILKTIAEKENSQVVLSSHTPAIIKRLDPESILHFRITENYETEVNKIKLPVKKSEAYKYVKEAVHNYPEIYFARLVVIGEGDSEAVIFNRLMEVMNVDFDDNIITFAPLGHRFVNHIWKLLDALKIPHITLLDLDREREGGGWGRVKYAIEQLLEVNVEKKDLLELKDGSVLPDEDFRKMHTWSIKDKDDIKKLNDWVNSLKEYNIFYSVPLDLDFLMLTHYTDAYKKAIPKGGGPEIPDKEKNEQGFKDKTEGAVKATLKSEKATGFTYSQAEKELMIWYNYHFLGRGKPSTHIEVLSNMTDEEIIKDLPPVFNDVFNAISSILKPTSKNEKSKA</sequence>
<evidence type="ECO:0000259" key="2">
    <source>
        <dbReference type="Pfam" id="PF20469"/>
    </source>
</evidence>
<dbReference type="RefSeq" id="WP_012790836.1">
    <property type="nucleotide sequence ID" value="NC_013132.1"/>
</dbReference>
<accession>A0A979G4G5</accession>
<dbReference type="KEGG" id="cpi:Cpin_3193"/>
<evidence type="ECO:0000313" key="3">
    <source>
        <dbReference type="EMBL" id="ACU60660.1"/>
    </source>
</evidence>
<dbReference type="InterPro" id="IPR034139">
    <property type="entry name" value="TOPRIM_OLD"/>
</dbReference>
<feature type="domain" description="Endonuclease GajA/Old nuclease/RecF-like AAA" evidence="1">
    <location>
        <begin position="1"/>
        <end position="361"/>
    </location>
</feature>
<feature type="domain" description="OLD protein-like TOPRIM" evidence="2">
    <location>
        <begin position="410"/>
        <end position="473"/>
    </location>
</feature>
<dbReference type="PANTHER" id="PTHR43581:SF4">
    <property type="entry name" value="ATP_GTP PHOSPHATASE"/>
    <property type="match status" value="1"/>
</dbReference>
<reference evidence="4" key="1">
    <citation type="submission" date="2009-08" db="EMBL/GenBank/DDBJ databases">
        <title>The complete genome of Chitinophaga pinensis DSM 2588.</title>
        <authorList>
            <consortium name="US DOE Joint Genome Institute (JGI-PGF)"/>
            <person name="Lucas S."/>
            <person name="Copeland A."/>
            <person name="Lapidus A."/>
            <person name="Glavina del Rio T."/>
            <person name="Dalin E."/>
            <person name="Tice H."/>
            <person name="Bruce D."/>
            <person name="Goodwin L."/>
            <person name="Pitluck S."/>
            <person name="Kyrpides N."/>
            <person name="Mavromatis K."/>
            <person name="Ivanova N."/>
            <person name="Mikhailova N."/>
            <person name="Sims D."/>
            <person name="Meinche L."/>
            <person name="Brettin T."/>
            <person name="Detter J.C."/>
            <person name="Han C."/>
            <person name="Larimer F."/>
            <person name="Land M."/>
            <person name="Hauser L."/>
            <person name="Markowitz V."/>
            <person name="Cheng J.-F."/>
            <person name="Hugenholtz P."/>
            <person name="Woyke T."/>
            <person name="Wu D."/>
            <person name="Spring S."/>
            <person name="Klenk H.-P."/>
            <person name="Eisen J.A."/>
        </authorList>
    </citation>
    <scope>NUCLEOTIDE SEQUENCE [LARGE SCALE GENOMIC DNA]</scope>
    <source>
        <strain evidence="4">ATCC 43595 / DSM 2588 / LMG 13176 / NBRC 15968 / NCIMB 11800 / UQM 2034</strain>
    </source>
</reference>
<dbReference type="PANTHER" id="PTHR43581">
    <property type="entry name" value="ATP/GTP PHOSPHATASE"/>
    <property type="match status" value="1"/>
</dbReference>